<dbReference type="FunFam" id="2.60.40.10:FF:000180">
    <property type="entry name" value="Fibronectin type III domain containing 3A"/>
    <property type="match status" value="1"/>
</dbReference>
<evidence type="ECO:0000256" key="6">
    <source>
        <dbReference type="ARBA" id="ARBA00038207"/>
    </source>
</evidence>
<reference evidence="9" key="1">
    <citation type="thesis" date="2021" institute="BYU ScholarsArchive" country="Provo, UT, USA">
        <title>Applications of and Algorithms for Genome Assembly and Genomic Analyses with an Emphasis on Marine Teleosts.</title>
        <authorList>
            <person name="Pickett B.D."/>
        </authorList>
    </citation>
    <scope>NUCLEOTIDE SEQUENCE</scope>
    <source>
        <strain evidence="9">HI-2016</strain>
    </source>
</reference>
<evidence type="ECO:0000259" key="8">
    <source>
        <dbReference type="PROSITE" id="PS50853"/>
    </source>
</evidence>
<dbReference type="FunFam" id="2.60.40.10:FF:000373">
    <property type="entry name" value="fibronectin type-III domain-containing protein 3A isoform X1"/>
    <property type="match status" value="1"/>
</dbReference>
<comment type="caution">
    <text evidence="9">The sequence shown here is derived from an EMBL/GenBank/DDBJ whole genome shotgun (WGS) entry which is preliminary data.</text>
</comment>
<feature type="domain" description="Fibronectin type-III" evidence="8">
    <location>
        <begin position="769"/>
        <end position="866"/>
    </location>
</feature>
<dbReference type="InterPro" id="IPR050617">
    <property type="entry name" value="E3_ligase_FN3/SPRY"/>
</dbReference>
<keyword evidence="4" id="KW-1133">Transmembrane helix</keyword>
<feature type="region of interest" description="Disordered" evidence="7">
    <location>
        <begin position="914"/>
        <end position="935"/>
    </location>
</feature>
<keyword evidence="3" id="KW-0677">Repeat</keyword>
<dbReference type="Gene3D" id="2.60.40.10">
    <property type="entry name" value="Immunoglobulins"/>
    <property type="match status" value="7"/>
</dbReference>
<feature type="domain" description="Fibronectin type-III" evidence="8">
    <location>
        <begin position="284"/>
        <end position="379"/>
    </location>
</feature>
<dbReference type="GO" id="GO:0016020">
    <property type="term" value="C:membrane"/>
    <property type="evidence" value="ECO:0007669"/>
    <property type="project" value="UniProtKB-SubCell"/>
</dbReference>
<evidence type="ECO:0000256" key="2">
    <source>
        <dbReference type="ARBA" id="ARBA00022692"/>
    </source>
</evidence>
<dbReference type="OrthoDB" id="443915at2759"/>
<organism evidence="9 10">
    <name type="scientific">Albula glossodonta</name>
    <name type="common">roundjaw bonefish</name>
    <dbReference type="NCBI Taxonomy" id="121402"/>
    <lineage>
        <taxon>Eukaryota</taxon>
        <taxon>Metazoa</taxon>
        <taxon>Chordata</taxon>
        <taxon>Craniata</taxon>
        <taxon>Vertebrata</taxon>
        <taxon>Euteleostomi</taxon>
        <taxon>Actinopterygii</taxon>
        <taxon>Neopterygii</taxon>
        <taxon>Teleostei</taxon>
        <taxon>Albuliformes</taxon>
        <taxon>Albulidae</taxon>
        <taxon>Albula</taxon>
    </lineage>
</organism>
<dbReference type="PANTHER" id="PTHR24099:SF11">
    <property type="entry name" value="FIBRONECTIN TYPE III DOMAIN-CONTAINING 3BA-RELATED"/>
    <property type="match status" value="1"/>
</dbReference>
<dbReference type="AlphaFoldDB" id="A0A8T2NLF8"/>
<dbReference type="SMART" id="SM00060">
    <property type="entry name" value="FN3"/>
    <property type="match status" value="7"/>
</dbReference>
<dbReference type="SUPFAM" id="SSF49265">
    <property type="entry name" value="Fibronectin type III"/>
    <property type="match status" value="6"/>
</dbReference>
<evidence type="ECO:0000313" key="10">
    <source>
        <dbReference type="Proteomes" id="UP000824540"/>
    </source>
</evidence>
<evidence type="ECO:0000256" key="5">
    <source>
        <dbReference type="ARBA" id="ARBA00023136"/>
    </source>
</evidence>
<evidence type="ECO:0000256" key="3">
    <source>
        <dbReference type="ARBA" id="ARBA00022737"/>
    </source>
</evidence>
<dbReference type="InterPro" id="IPR003961">
    <property type="entry name" value="FN3_dom"/>
</dbReference>
<evidence type="ECO:0000256" key="1">
    <source>
        <dbReference type="ARBA" id="ARBA00004167"/>
    </source>
</evidence>
<keyword evidence="10" id="KW-1185">Reference proteome</keyword>
<feature type="non-terminal residue" evidence="9">
    <location>
        <position position="1"/>
    </location>
</feature>
<dbReference type="InterPro" id="IPR013783">
    <property type="entry name" value="Ig-like_fold"/>
</dbReference>
<name>A0A8T2NLF8_9TELE</name>
<gene>
    <name evidence="9" type="ORF">JZ751_021980</name>
</gene>
<dbReference type="PANTHER" id="PTHR24099">
    <property type="entry name" value="E3 UBIQUITIN-PROTEIN LIGASE TRIM36-RELATED"/>
    <property type="match status" value="1"/>
</dbReference>
<evidence type="ECO:0000313" key="9">
    <source>
        <dbReference type="EMBL" id="KAG9340060.1"/>
    </source>
</evidence>
<proteinExistence type="inferred from homology"/>
<protein>
    <recommendedName>
        <fullName evidence="8">Fibronectin type-III domain-containing protein</fullName>
    </recommendedName>
</protein>
<accession>A0A8T2NLF8</accession>
<evidence type="ECO:0000256" key="4">
    <source>
        <dbReference type="ARBA" id="ARBA00022989"/>
    </source>
</evidence>
<comment type="subcellular location">
    <subcellularLocation>
        <location evidence="1">Membrane</location>
        <topology evidence="1">Single-pass membrane protein</topology>
    </subcellularLocation>
</comment>
<keyword evidence="2" id="KW-0812">Transmembrane</keyword>
<dbReference type="Pfam" id="PF00041">
    <property type="entry name" value="fn3"/>
    <property type="match status" value="4"/>
</dbReference>
<feature type="domain" description="Fibronectin type-III" evidence="8">
    <location>
        <begin position="164"/>
        <end position="258"/>
    </location>
</feature>
<feature type="domain" description="Fibronectin type-III" evidence="8">
    <location>
        <begin position="636"/>
        <end position="720"/>
    </location>
</feature>
<keyword evidence="5" id="KW-0472">Membrane</keyword>
<feature type="domain" description="Fibronectin type-III" evidence="8">
    <location>
        <begin position="1"/>
        <end position="96"/>
    </location>
</feature>
<feature type="domain" description="Fibronectin type-III" evidence="8">
    <location>
        <begin position="383"/>
        <end position="486"/>
    </location>
</feature>
<feature type="non-terminal residue" evidence="9">
    <location>
        <position position="935"/>
    </location>
</feature>
<dbReference type="CDD" id="cd00063">
    <property type="entry name" value="FN3"/>
    <property type="match status" value="7"/>
</dbReference>
<dbReference type="InterPro" id="IPR036116">
    <property type="entry name" value="FN3_sf"/>
</dbReference>
<dbReference type="PROSITE" id="PS50853">
    <property type="entry name" value="FN3"/>
    <property type="match status" value="6"/>
</dbReference>
<comment type="similarity">
    <text evidence="6">Belongs to the FNDC3 family.</text>
</comment>
<dbReference type="EMBL" id="JAFBMS010000046">
    <property type="protein sequence ID" value="KAG9340060.1"/>
    <property type="molecule type" value="Genomic_DNA"/>
</dbReference>
<feature type="region of interest" description="Disordered" evidence="7">
    <location>
        <begin position="1"/>
        <end position="27"/>
    </location>
</feature>
<dbReference type="Proteomes" id="UP000824540">
    <property type="component" value="Unassembled WGS sequence"/>
</dbReference>
<sequence>VSNVQARTARLSWAPPPGLRTGDGNANGLPTSCSYEITLSDKGRDGKYRVVYSGDELECNLTDLRPATDYHVRVTTLCSDVRGLCSEASTFTTHSDPPDCPLPPRLSHRTKSSLTLQWKGKKNSGFRECFFGTQRHCKLTRLCPAVGGFSSEVLFYTTGNLSQLPVAPRLVRAGITWITLEWNRPDGCTADEVITYNLEIQEEHNGGDFQPRYCGEKLTYTVSGLKRSTQYKFRLIGWRSPVSLYLAADWLAFTLVPLVASSAEGRSGPSAVLVCNTSPDKPGTPTNLRLKGEATPHSFGVTWDPPQDNGGSENLTYLLEVSEGSSDVSPWDVAYSGPATEHVCDHLKPGTSYRLRICCISTGGHSQCSEIGPVRTLSVPPGPCQPPRIVGKAKHKEVQLEWDCPSVEAEVCEVKEYSLEMGGADAEAVEVYRGPALECTVASLLPGATYSFRLRCANDAGATEVTTAAGPPGQCGAPVLNLTSDSSVLSPETSGTDISEYRLEWSQDEDSLEPVYCGTETQYEISDLAPATYYCCRLQSAGDHAVLLQNAGDHAVLLQSAGDHAVLLQSAGDHAVLLQSAGDHAVLLQSAGDHAVLSAGQAANQAGAGPHSKLVSCRTPPTAPGPVLGLCVLDHDPMDSRIMSPSTCLALKWEEPCDNGSEVTSFVIAMDDELFTVGRLTCHVIEDLQPDSEYSLRIQAVNEIGAGPFSQTLQAWTQPLPPAPPHLDCAASGPQSLKLKWGDISSTKVPPSDDMAYTLQMEDRNQRTIDTFYSHVQLNSLSLLHVELEAIVQRGPTEHAHRVVPTVTALSERCQPAFVTIYRGRSHTYKVQRLTESSSYSFRIQAVSEAGEGPFSEPYTFSTTKSVPPALRAPRVVQLEGNVCDVTWETVPPMRGDPVSYVLQVLVGRESEYKQVSGRHSKTQNHGEESLQQLR</sequence>
<evidence type="ECO:0000256" key="7">
    <source>
        <dbReference type="SAM" id="MobiDB-lite"/>
    </source>
</evidence>